<feature type="compositionally biased region" description="Polar residues" evidence="16">
    <location>
        <begin position="619"/>
        <end position="633"/>
    </location>
</feature>
<evidence type="ECO:0000256" key="5">
    <source>
        <dbReference type="ARBA" id="ARBA00022554"/>
    </source>
</evidence>
<evidence type="ECO:0000256" key="10">
    <source>
        <dbReference type="ARBA" id="ARBA00022833"/>
    </source>
</evidence>
<evidence type="ECO:0000256" key="11">
    <source>
        <dbReference type="ARBA" id="ARBA00022989"/>
    </source>
</evidence>
<dbReference type="OrthoDB" id="76293at2759"/>
<keyword evidence="12" id="KW-0482">Metalloprotease</keyword>
<evidence type="ECO:0000256" key="1">
    <source>
        <dbReference type="ARBA" id="ARBA00001947"/>
    </source>
</evidence>
<dbReference type="EMBL" id="CAJPDS010000089">
    <property type="protein sequence ID" value="CAF9936159.1"/>
    <property type="molecule type" value="Genomic_DNA"/>
</dbReference>
<dbReference type="AlphaFoldDB" id="A0A8H3IZV4"/>
<evidence type="ECO:0000256" key="9">
    <source>
        <dbReference type="ARBA" id="ARBA00022801"/>
    </source>
</evidence>
<evidence type="ECO:0000256" key="8">
    <source>
        <dbReference type="ARBA" id="ARBA00022723"/>
    </source>
</evidence>
<dbReference type="InterPro" id="IPR045175">
    <property type="entry name" value="M28_fam"/>
</dbReference>
<keyword evidence="13 17" id="KW-0472">Membrane</keyword>
<organism evidence="21 22">
    <name type="scientific">Heterodermia speciosa</name>
    <dbReference type="NCBI Taxonomy" id="116794"/>
    <lineage>
        <taxon>Eukaryota</taxon>
        <taxon>Fungi</taxon>
        <taxon>Dikarya</taxon>
        <taxon>Ascomycota</taxon>
        <taxon>Pezizomycotina</taxon>
        <taxon>Lecanoromycetes</taxon>
        <taxon>OSLEUM clade</taxon>
        <taxon>Lecanoromycetidae</taxon>
        <taxon>Caliciales</taxon>
        <taxon>Physciaceae</taxon>
        <taxon>Heterodermia</taxon>
    </lineage>
</organism>
<protein>
    <recommendedName>
        <fullName evidence="15">Peptide hydrolase</fullName>
        <ecNumber evidence="15">3.4.-.-</ecNumber>
    </recommendedName>
</protein>
<accession>A0A8H3IZV4</accession>
<evidence type="ECO:0000256" key="4">
    <source>
        <dbReference type="ARBA" id="ARBA00010918"/>
    </source>
</evidence>
<dbReference type="Pfam" id="PF22251">
    <property type="entry name" value="PFF1_TM"/>
    <property type="match status" value="1"/>
</dbReference>
<keyword evidence="9 15" id="KW-0378">Hydrolase</keyword>
<comment type="function">
    <text evidence="2">May be involved in vacuolar sorting and osmoregulation.</text>
</comment>
<keyword evidence="22" id="KW-1185">Reference proteome</keyword>
<dbReference type="InterPro" id="IPR007484">
    <property type="entry name" value="Peptidase_M28"/>
</dbReference>
<dbReference type="InterPro" id="IPR048024">
    <property type="entry name" value="Fxna-like_M28_dom"/>
</dbReference>
<feature type="compositionally biased region" description="Polar residues" evidence="16">
    <location>
        <begin position="577"/>
        <end position="589"/>
    </location>
</feature>
<keyword evidence="10 15" id="KW-0862">Zinc</keyword>
<keyword evidence="8 15" id="KW-0479">Metal-binding</keyword>
<dbReference type="PANTHER" id="PTHR12147">
    <property type="entry name" value="METALLOPEPTIDASE M28 FAMILY MEMBER"/>
    <property type="match status" value="1"/>
</dbReference>
<evidence type="ECO:0000256" key="12">
    <source>
        <dbReference type="ARBA" id="ARBA00023049"/>
    </source>
</evidence>
<evidence type="ECO:0000256" key="17">
    <source>
        <dbReference type="SAM" id="Phobius"/>
    </source>
</evidence>
<gene>
    <name evidence="21" type="ORF">HETSPECPRED_010036</name>
</gene>
<evidence type="ECO:0000256" key="14">
    <source>
        <dbReference type="ARBA" id="ARBA00023180"/>
    </source>
</evidence>
<evidence type="ECO:0000256" key="2">
    <source>
        <dbReference type="ARBA" id="ARBA00003273"/>
    </source>
</evidence>
<feature type="transmembrane region" description="Helical" evidence="17">
    <location>
        <begin position="12"/>
        <end position="36"/>
    </location>
</feature>
<dbReference type="GO" id="GO:0008235">
    <property type="term" value="F:metalloexopeptidase activity"/>
    <property type="evidence" value="ECO:0007669"/>
    <property type="project" value="InterPro"/>
</dbReference>
<keyword evidence="7 17" id="KW-0812">Transmembrane</keyword>
<evidence type="ECO:0000256" key="3">
    <source>
        <dbReference type="ARBA" id="ARBA00004128"/>
    </source>
</evidence>
<evidence type="ECO:0000256" key="6">
    <source>
        <dbReference type="ARBA" id="ARBA00022670"/>
    </source>
</evidence>
<dbReference type="Proteomes" id="UP000664521">
    <property type="component" value="Unassembled WGS sequence"/>
</dbReference>
<evidence type="ECO:0000256" key="13">
    <source>
        <dbReference type="ARBA" id="ARBA00023136"/>
    </source>
</evidence>
<dbReference type="PANTHER" id="PTHR12147:SF58">
    <property type="entry name" value="VACUOLAR MEMBRANE PROTEASE"/>
    <property type="match status" value="1"/>
</dbReference>
<comment type="cofactor">
    <cofactor evidence="1">
        <name>Zn(2+)</name>
        <dbReference type="ChEBI" id="CHEBI:29105"/>
    </cofactor>
</comment>
<dbReference type="EC" id="3.4.-.-" evidence="15"/>
<keyword evidence="11 17" id="KW-1133">Transmembrane helix</keyword>
<feature type="transmembrane region" description="Helical" evidence="17">
    <location>
        <begin position="670"/>
        <end position="693"/>
    </location>
</feature>
<evidence type="ECO:0000256" key="7">
    <source>
        <dbReference type="ARBA" id="ARBA00022692"/>
    </source>
</evidence>
<dbReference type="Pfam" id="PF04389">
    <property type="entry name" value="Peptidase_M28"/>
    <property type="match status" value="1"/>
</dbReference>
<feature type="transmembrane region" description="Helical" evidence="17">
    <location>
        <begin position="507"/>
        <end position="526"/>
    </location>
</feature>
<evidence type="ECO:0000256" key="15">
    <source>
        <dbReference type="RuleBase" id="RU361240"/>
    </source>
</evidence>
<keyword evidence="14" id="KW-0325">Glycoprotein</keyword>
<dbReference type="GO" id="GO:0006508">
    <property type="term" value="P:proteolysis"/>
    <property type="evidence" value="ECO:0007669"/>
    <property type="project" value="UniProtKB-KW"/>
</dbReference>
<name>A0A8H3IZV4_9LECA</name>
<feature type="transmembrane region" description="Helical" evidence="17">
    <location>
        <begin position="538"/>
        <end position="559"/>
    </location>
</feature>
<dbReference type="GO" id="GO:0005774">
    <property type="term" value="C:vacuolar membrane"/>
    <property type="evidence" value="ECO:0007669"/>
    <property type="project" value="UniProtKB-SubCell"/>
</dbReference>
<feature type="transmembrane region" description="Helical" evidence="17">
    <location>
        <begin position="386"/>
        <end position="409"/>
    </location>
</feature>
<dbReference type="Gene3D" id="3.40.630.10">
    <property type="entry name" value="Zn peptidases"/>
    <property type="match status" value="1"/>
</dbReference>
<feature type="transmembrane region" description="Helical" evidence="17">
    <location>
        <begin position="443"/>
        <end position="462"/>
    </location>
</feature>
<feature type="domain" description="Vacuolar membrane protease transmembrane" evidence="20">
    <location>
        <begin position="441"/>
        <end position="735"/>
    </location>
</feature>
<feature type="transmembrane region" description="Helical" evidence="17">
    <location>
        <begin position="474"/>
        <end position="495"/>
    </location>
</feature>
<reference evidence="21" key="1">
    <citation type="submission" date="2021-03" db="EMBL/GenBank/DDBJ databases">
        <authorList>
            <person name="Tagirdzhanova G."/>
        </authorList>
    </citation>
    <scope>NUCLEOTIDE SEQUENCE</scope>
</reference>
<keyword evidence="6 15" id="KW-0645">Protease</keyword>
<dbReference type="InterPro" id="IPR053975">
    <property type="entry name" value="PFF1_C"/>
</dbReference>
<evidence type="ECO:0000259" key="20">
    <source>
        <dbReference type="Pfam" id="PF22251"/>
    </source>
</evidence>
<dbReference type="FunFam" id="3.40.630.10:FF:000057">
    <property type="entry name" value="Vacuolar membrane protease"/>
    <property type="match status" value="1"/>
</dbReference>
<proteinExistence type="inferred from homology"/>
<evidence type="ECO:0000256" key="16">
    <source>
        <dbReference type="SAM" id="MobiDB-lite"/>
    </source>
</evidence>
<dbReference type="SUPFAM" id="SSF53187">
    <property type="entry name" value="Zn-dependent exopeptidases"/>
    <property type="match status" value="1"/>
</dbReference>
<dbReference type="Pfam" id="PF22250">
    <property type="entry name" value="PFF1_C"/>
    <property type="match status" value="1"/>
</dbReference>
<feature type="transmembrane region" description="Helical" evidence="17">
    <location>
        <begin position="731"/>
        <end position="754"/>
    </location>
</feature>
<feature type="compositionally biased region" description="Acidic residues" evidence="16">
    <location>
        <begin position="593"/>
        <end position="602"/>
    </location>
</feature>
<evidence type="ECO:0000259" key="19">
    <source>
        <dbReference type="Pfam" id="PF22250"/>
    </source>
</evidence>
<dbReference type="CDD" id="cd03875">
    <property type="entry name" value="M28_Fxna_like"/>
    <property type="match status" value="1"/>
</dbReference>
<dbReference type="InterPro" id="IPR053976">
    <property type="entry name" value="PFF1_TM"/>
</dbReference>
<sequence>MKLRNPIAFTPLPVTIITSFVYIIVIAALLVTHIVLPAAPKSSTPLPGVNLTEAWLDLRILTEAYRPYNSRQNDHVRNWLLQRIEEILQENNVSTTSVSAASSPVVVFSDITSNLTFSSPRPKNNAGISIYFEGTNIIVYIRGSGDEEGDWWSKRSKPEGKGGVLVNAHYDSVSTGYGATDDGVGVVTVLQLIKHFSTPGKQPKRGIVALLNNGEEDYLNGARAFTQHPMSQFAHTFLNLEGAGAGGRAALFRSTDTEITKAYKKAPHPYGDCASGDAFARGVIRSQTDYIIFNGILGLRGLDVAFTEPRARYHTDQDDTKHTDLDSVWHMLSAALATVQALSSDTSSVFDGEPSGRGKVPAGKGTTAVWFSFFGETFAVFRLHTLFALCITLLIVAPVILIVLGAILFKVDKHYLFSSAKHHHHPEGDDTVPLKGLRGIVRYPFIFAVATAAVIALAFLIAEMNPYIIYSSPYAVWSTMISAWLFVAWVLTSFVDWLRPTALHRAYALLWMFAAGWVVLVIVTVFEQKIKIVGDYFMVFYFAAIAIATSISFFELFGLQPKSQYADTFAHHEFGAPTNSRPRSASSSRLMDPDTEQEAQENEVERPTDNVEEQDVDETTSLLGKGRQSTFARRTSPHTRQEESSSFDAKKKRVYGYEQDWSWSLPTWTWLLQFLILAPVPVILVGQVGLLFMSGVHQTVADGNAALPIYLGAAVFTILILAPLGPFLHRYTYHIPVFLFLILAGTLIYNLVAFPFSGNNRLKLFFLQTVDLDTGINSVSLTGLGDPYLRETIASLPSAAGQQPSCTPSTSREGLTECAWHGLAPNVVKSPHPNIPPLNTYADWLTYHVFRAPNSTEARIRLWGRSSRACKIQFHRPIADFHVEGAGEDKRFDRVPEGGSKEIRLWSRTWEKEWNVRIRWEVEEGSGRGMDGKVVCLWSDDNETGLIPALDEIRHFAPDWVAVTKSADGLVEGSKAFLI</sequence>
<evidence type="ECO:0000259" key="18">
    <source>
        <dbReference type="Pfam" id="PF04389"/>
    </source>
</evidence>
<evidence type="ECO:0000313" key="22">
    <source>
        <dbReference type="Proteomes" id="UP000664521"/>
    </source>
</evidence>
<feature type="domain" description="Peptidase M28" evidence="18">
    <location>
        <begin position="161"/>
        <end position="338"/>
    </location>
</feature>
<keyword evidence="5" id="KW-0926">Vacuole</keyword>
<comment type="similarity">
    <text evidence="4 15">Belongs to the peptidase M28 family.</text>
</comment>
<evidence type="ECO:0000313" key="21">
    <source>
        <dbReference type="EMBL" id="CAF9936159.1"/>
    </source>
</evidence>
<feature type="region of interest" description="Disordered" evidence="16">
    <location>
        <begin position="574"/>
        <end position="645"/>
    </location>
</feature>
<comment type="caution">
    <text evidence="21">The sequence shown here is derived from an EMBL/GenBank/DDBJ whole genome shotgun (WGS) entry which is preliminary data.</text>
</comment>
<feature type="domain" description="Vacuolar membrane protease C-terminal" evidence="19">
    <location>
        <begin position="762"/>
        <end position="972"/>
    </location>
</feature>
<dbReference type="GO" id="GO:0046872">
    <property type="term" value="F:metal ion binding"/>
    <property type="evidence" value="ECO:0007669"/>
    <property type="project" value="UniProtKB-KW"/>
</dbReference>
<feature type="transmembrane region" description="Helical" evidence="17">
    <location>
        <begin position="705"/>
        <end position="725"/>
    </location>
</feature>
<comment type="subcellular location">
    <subcellularLocation>
        <location evidence="3">Vacuole membrane</location>
        <topology evidence="3">Multi-pass membrane protein</topology>
    </subcellularLocation>
</comment>